<evidence type="ECO:0000259" key="3">
    <source>
        <dbReference type="PROSITE" id="PS51832"/>
    </source>
</evidence>
<dbReference type="SUPFAM" id="SSF109604">
    <property type="entry name" value="HD-domain/PDEase-like"/>
    <property type="match status" value="1"/>
</dbReference>
<feature type="domain" description="HD-GYP" evidence="3">
    <location>
        <begin position="227"/>
        <end position="426"/>
    </location>
</feature>
<keyword evidence="2" id="KW-0472">Membrane</keyword>
<evidence type="ECO:0000256" key="2">
    <source>
        <dbReference type="SAM" id="Phobius"/>
    </source>
</evidence>
<evidence type="ECO:0000313" key="4">
    <source>
        <dbReference type="EMBL" id="BCZ87289.1"/>
    </source>
</evidence>
<feature type="compositionally biased region" description="Low complexity" evidence="1">
    <location>
        <begin position="435"/>
        <end position="450"/>
    </location>
</feature>
<dbReference type="InterPro" id="IPR006675">
    <property type="entry name" value="HDIG_dom"/>
</dbReference>
<evidence type="ECO:0000313" key="5">
    <source>
        <dbReference type="Proteomes" id="UP000825379"/>
    </source>
</evidence>
<organism evidence="4 5">
    <name type="scientific">Thermus thermophilus</name>
    <dbReference type="NCBI Taxonomy" id="274"/>
    <lineage>
        <taxon>Bacteria</taxon>
        <taxon>Thermotogati</taxon>
        <taxon>Deinococcota</taxon>
        <taxon>Deinococci</taxon>
        <taxon>Thermales</taxon>
        <taxon>Thermaceae</taxon>
        <taxon>Thermus</taxon>
    </lineage>
</organism>
<dbReference type="InterPro" id="IPR037522">
    <property type="entry name" value="HD_GYP_dom"/>
</dbReference>
<feature type="transmembrane region" description="Helical" evidence="2">
    <location>
        <begin position="173"/>
        <end position="193"/>
    </location>
</feature>
<accession>A0AAD1KV21</accession>
<dbReference type="InterPro" id="IPR052020">
    <property type="entry name" value="Cyclic_di-GMP/3'3'-cGAMP_PDE"/>
</dbReference>
<dbReference type="PANTHER" id="PTHR45228:SF4">
    <property type="entry name" value="LIPOPROTEIN"/>
    <property type="match status" value="1"/>
</dbReference>
<dbReference type="InterPro" id="IPR048430">
    <property type="entry name" value="MASE9"/>
</dbReference>
<dbReference type="InterPro" id="IPR003607">
    <property type="entry name" value="HD/PDEase_dom"/>
</dbReference>
<dbReference type="CDD" id="cd00077">
    <property type="entry name" value="HDc"/>
    <property type="match status" value="1"/>
</dbReference>
<keyword evidence="2" id="KW-0812">Transmembrane</keyword>
<dbReference type="SMART" id="SM00471">
    <property type="entry name" value="HDc"/>
    <property type="match status" value="1"/>
</dbReference>
<feature type="transmembrane region" description="Helical" evidence="2">
    <location>
        <begin position="66"/>
        <end position="91"/>
    </location>
</feature>
<protein>
    <submittedName>
        <fullName evidence="4">Phosphohydrolase</fullName>
    </submittedName>
</protein>
<dbReference type="NCBIfam" id="TIGR00277">
    <property type="entry name" value="HDIG"/>
    <property type="match status" value="1"/>
</dbReference>
<evidence type="ECO:0000256" key="1">
    <source>
        <dbReference type="SAM" id="MobiDB-lite"/>
    </source>
</evidence>
<dbReference type="AlphaFoldDB" id="A0AAD1KV21"/>
<dbReference type="Proteomes" id="UP000825379">
    <property type="component" value="Chromosome"/>
</dbReference>
<feature type="transmembrane region" description="Helical" evidence="2">
    <location>
        <begin position="40"/>
        <end position="59"/>
    </location>
</feature>
<keyword evidence="2" id="KW-1133">Transmembrane helix</keyword>
<feature type="transmembrane region" description="Helical" evidence="2">
    <location>
        <begin position="199"/>
        <end position="216"/>
    </location>
</feature>
<feature type="region of interest" description="Disordered" evidence="1">
    <location>
        <begin position="431"/>
        <end position="461"/>
    </location>
</feature>
<sequence length="461" mass="52208">MPPPKVLLFVLGIFAAFLITEVYLWHSFPEGNFSFSWWDWAFWVALILWSVAVEVRLPLSASMSHLFIFALALVILAPPWIPPLLVFLFQWDTSPWYKQLFNRSQDALATAFAALTWHLLQNNHVFLGPWDLTAGVGIAAASLVFFAINTTLVTTIIHLANNVPWREAWGKNIRWLALSYLLLSPIALLLARAYETPLLGNWGGWTVLFFLIPLYYSRFYWDEKVRLEQAFDTTLELLMNALEAKDPMTRLHSERVADIARDLARKVKDGDEAYAQAIYRAARLHDIGKIAIPEAVLLKPGSLTPEEFALIQSHTTKGAELLSPARKVAFDQLVYNVILHHHERWDGRGYPKRLAGHEIPEEARIVGLADAYEAMTAGRPYRKAKTPEEALREVQELSGHQFDPRLVEAFTELWAQNPIWRDRHAYLAAKEGSVSRSTFSQPSSASASPSPSEPGPRTSEE</sequence>
<reference evidence="4" key="1">
    <citation type="submission" date="2021-07" db="EMBL/GenBank/DDBJ databases">
        <title>Complete genome sequences of four Thermus thermophilus strains isolated from Arima Hot Spring in Japan.</title>
        <authorList>
            <person name="Tomariguchi N."/>
            <person name="Ueno Y."/>
            <person name="Miyazaki K."/>
        </authorList>
    </citation>
    <scope>NUCLEOTIDE SEQUENCE</scope>
    <source>
        <strain evidence="4">AA1-1</strain>
    </source>
</reference>
<dbReference type="Pfam" id="PF13487">
    <property type="entry name" value="HD_5"/>
    <property type="match status" value="1"/>
</dbReference>
<gene>
    <name evidence="4" type="ORF">TthAA11_14710</name>
</gene>
<name>A0AAD1KV21_THETH</name>
<dbReference type="Gene3D" id="1.10.3210.10">
    <property type="entry name" value="Hypothetical protein af1432"/>
    <property type="match status" value="1"/>
</dbReference>
<feature type="transmembrane region" description="Helical" evidence="2">
    <location>
        <begin position="136"/>
        <end position="161"/>
    </location>
</feature>
<proteinExistence type="predicted"/>
<dbReference type="PROSITE" id="PS51832">
    <property type="entry name" value="HD_GYP"/>
    <property type="match status" value="1"/>
</dbReference>
<dbReference type="PANTHER" id="PTHR45228">
    <property type="entry name" value="CYCLIC DI-GMP PHOSPHODIESTERASE TM_0186-RELATED"/>
    <property type="match status" value="1"/>
</dbReference>
<dbReference type="EMBL" id="AP024926">
    <property type="protein sequence ID" value="BCZ87289.1"/>
    <property type="molecule type" value="Genomic_DNA"/>
</dbReference>
<dbReference type="Pfam" id="PF20972">
    <property type="entry name" value="MASE9"/>
    <property type="match status" value="1"/>
</dbReference>